<reference evidence="4" key="1">
    <citation type="submission" date="2017-02" db="UniProtKB">
        <authorList>
            <consortium name="WormBaseParasite"/>
        </authorList>
    </citation>
    <scope>IDENTIFICATION</scope>
</reference>
<keyword evidence="3" id="KW-1185">Reference proteome</keyword>
<dbReference type="WBParaSite" id="TASK_0000899401-mRNA-1">
    <property type="protein sequence ID" value="TASK_0000899401-mRNA-1"/>
    <property type="gene ID" value="TASK_0000899401"/>
</dbReference>
<organism evidence="4">
    <name type="scientific">Taenia asiatica</name>
    <name type="common">Asian tapeworm</name>
    <dbReference type="NCBI Taxonomy" id="60517"/>
    <lineage>
        <taxon>Eukaryota</taxon>
        <taxon>Metazoa</taxon>
        <taxon>Spiralia</taxon>
        <taxon>Lophotrochozoa</taxon>
        <taxon>Platyhelminthes</taxon>
        <taxon>Cestoda</taxon>
        <taxon>Eucestoda</taxon>
        <taxon>Cyclophyllidea</taxon>
        <taxon>Taeniidae</taxon>
        <taxon>Taenia</taxon>
    </lineage>
</organism>
<proteinExistence type="predicted"/>
<reference evidence="2 3" key="2">
    <citation type="submission" date="2018-11" db="EMBL/GenBank/DDBJ databases">
        <authorList>
            <consortium name="Pathogen Informatics"/>
        </authorList>
    </citation>
    <scope>NUCLEOTIDE SEQUENCE [LARGE SCALE GENOMIC DNA]</scope>
</reference>
<evidence type="ECO:0000256" key="1">
    <source>
        <dbReference type="SAM" id="MobiDB-lite"/>
    </source>
</evidence>
<evidence type="ECO:0000313" key="2">
    <source>
        <dbReference type="EMBL" id="VDK41469.1"/>
    </source>
</evidence>
<accession>A0A0R3WDY1</accession>
<gene>
    <name evidence="2" type="ORF">TASK_LOCUS8995</name>
</gene>
<sequence length="231" mass="25377">MKVTRGGDDHSDGGGDDDDGEEFWQKTFCKRYCGRRSKVVRKPPPCGISLQSALICQFRVCVVFPSTTSMEEEEEEEKASVPLGNKSASSQNEPPQERRAAPAELSCLGGLMTAVDGKGEHDGDGEGDGNECWGKSVCKPHCARCPEVEGKPPLWPSFLHYYLRGQRQRTTYIRHTASAVLPTTTSEEEKEEGAAVFIAPKVDESRREAFAVVATSSPAAEWLVPRSHFSR</sequence>
<name>A0A0R3WDY1_TAEAS</name>
<dbReference type="EMBL" id="UYRS01018954">
    <property type="protein sequence ID" value="VDK41469.1"/>
    <property type="molecule type" value="Genomic_DNA"/>
</dbReference>
<evidence type="ECO:0000313" key="3">
    <source>
        <dbReference type="Proteomes" id="UP000282613"/>
    </source>
</evidence>
<feature type="region of interest" description="Disordered" evidence="1">
    <location>
        <begin position="72"/>
        <end position="101"/>
    </location>
</feature>
<feature type="compositionally biased region" description="Basic and acidic residues" evidence="1">
    <location>
        <begin position="1"/>
        <end position="13"/>
    </location>
</feature>
<dbReference type="AlphaFoldDB" id="A0A0R3WDY1"/>
<protein>
    <submittedName>
        <fullName evidence="2 4">Uncharacterized protein</fullName>
    </submittedName>
</protein>
<feature type="region of interest" description="Disordered" evidence="1">
    <location>
        <begin position="1"/>
        <end position="22"/>
    </location>
</feature>
<evidence type="ECO:0000313" key="4">
    <source>
        <dbReference type="WBParaSite" id="TASK_0000899401-mRNA-1"/>
    </source>
</evidence>
<dbReference type="Proteomes" id="UP000282613">
    <property type="component" value="Unassembled WGS sequence"/>
</dbReference>